<keyword evidence="4 10" id="KW-0808">Transferase</keyword>
<feature type="site" description="Interaction with substrate tRNA" evidence="10">
    <location>
        <position position="121"/>
    </location>
</feature>
<dbReference type="PANTHER" id="PTHR11088">
    <property type="entry name" value="TRNA DIMETHYLALLYLTRANSFERASE"/>
    <property type="match status" value="1"/>
</dbReference>
<evidence type="ECO:0000256" key="10">
    <source>
        <dbReference type="HAMAP-Rule" id="MF_00185"/>
    </source>
</evidence>
<dbReference type="GO" id="GO:0006400">
    <property type="term" value="P:tRNA modification"/>
    <property type="evidence" value="ECO:0007669"/>
    <property type="project" value="TreeGrafter"/>
</dbReference>
<dbReference type="Gene3D" id="3.40.50.300">
    <property type="entry name" value="P-loop containing nucleotide triphosphate hydrolases"/>
    <property type="match status" value="1"/>
</dbReference>
<keyword evidence="6 10" id="KW-0547">Nucleotide-binding</keyword>
<dbReference type="GO" id="GO:0005524">
    <property type="term" value="F:ATP binding"/>
    <property type="evidence" value="ECO:0007669"/>
    <property type="project" value="UniProtKB-UniRule"/>
</dbReference>
<comment type="function">
    <text evidence="2 10 12">Catalyzes the transfer of a dimethylallyl group onto the adenine at position 37 in tRNAs that read codons beginning with uridine, leading to the formation of N6-(dimethylallyl)adenosine (i(6)A).</text>
</comment>
<feature type="site" description="Interaction with substrate tRNA" evidence="10">
    <location>
        <position position="99"/>
    </location>
</feature>
<dbReference type="InterPro" id="IPR039657">
    <property type="entry name" value="Dimethylallyltransferase"/>
</dbReference>
<evidence type="ECO:0000256" key="13">
    <source>
        <dbReference type="RuleBase" id="RU003785"/>
    </source>
</evidence>
<evidence type="ECO:0000256" key="2">
    <source>
        <dbReference type="ARBA" id="ARBA00003213"/>
    </source>
</evidence>
<dbReference type="GO" id="GO:0052381">
    <property type="term" value="F:tRNA dimethylallyltransferase activity"/>
    <property type="evidence" value="ECO:0007669"/>
    <property type="project" value="UniProtKB-UniRule"/>
</dbReference>
<comment type="subunit">
    <text evidence="10">Monomer.</text>
</comment>
<gene>
    <name evidence="10" type="primary">miaA</name>
    <name evidence="14" type="ORF">XD57_0453</name>
</gene>
<feature type="binding site" evidence="10">
    <location>
        <begin position="10"/>
        <end position="15"/>
    </location>
    <ligand>
        <name>substrate</name>
    </ligand>
</feature>
<evidence type="ECO:0000256" key="8">
    <source>
        <dbReference type="ARBA" id="ARBA00022842"/>
    </source>
</evidence>
<keyword evidence="5 10" id="KW-0819">tRNA processing</keyword>
<evidence type="ECO:0000256" key="4">
    <source>
        <dbReference type="ARBA" id="ARBA00022679"/>
    </source>
</evidence>
<evidence type="ECO:0000256" key="11">
    <source>
        <dbReference type="RuleBase" id="RU003783"/>
    </source>
</evidence>
<evidence type="ECO:0000256" key="6">
    <source>
        <dbReference type="ARBA" id="ARBA00022741"/>
    </source>
</evidence>
<dbReference type="PATRIC" id="fig|93930.3.peg.1238"/>
<accession>A0A101ERB5</accession>
<dbReference type="Gene3D" id="1.10.20.140">
    <property type="match status" value="1"/>
</dbReference>
<dbReference type="EC" id="2.5.1.75" evidence="10"/>
<dbReference type="FunFam" id="1.10.20.140:FF:000001">
    <property type="entry name" value="tRNA dimethylallyltransferase"/>
    <property type="match status" value="1"/>
</dbReference>
<feature type="region of interest" description="Interaction with substrate tRNA" evidence="10">
    <location>
        <begin position="33"/>
        <end position="36"/>
    </location>
</feature>
<evidence type="ECO:0000256" key="7">
    <source>
        <dbReference type="ARBA" id="ARBA00022840"/>
    </source>
</evidence>
<evidence type="ECO:0000313" key="14">
    <source>
        <dbReference type="EMBL" id="KUK23459.1"/>
    </source>
</evidence>
<comment type="caution">
    <text evidence="10">Lacks conserved residue(s) required for the propagation of feature annotation.</text>
</comment>
<evidence type="ECO:0000313" key="15">
    <source>
        <dbReference type="Proteomes" id="UP000058636"/>
    </source>
</evidence>
<dbReference type="PANTHER" id="PTHR11088:SF60">
    <property type="entry name" value="TRNA DIMETHYLALLYLTRANSFERASE"/>
    <property type="match status" value="1"/>
</dbReference>
<dbReference type="Proteomes" id="UP000058636">
    <property type="component" value="Unassembled WGS sequence"/>
</dbReference>
<evidence type="ECO:0000256" key="5">
    <source>
        <dbReference type="ARBA" id="ARBA00022694"/>
    </source>
</evidence>
<feature type="binding site" evidence="10">
    <location>
        <begin position="8"/>
        <end position="15"/>
    </location>
    <ligand>
        <name>ATP</name>
        <dbReference type="ChEBI" id="CHEBI:30616"/>
    </ligand>
</feature>
<dbReference type="NCBIfam" id="TIGR00174">
    <property type="entry name" value="miaA"/>
    <property type="match status" value="1"/>
</dbReference>
<protein>
    <recommendedName>
        <fullName evidence="10">tRNA dimethylallyltransferase</fullName>
        <ecNumber evidence="10">2.5.1.75</ecNumber>
    </recommendedName>
    <alternativeName>
        <fullName evidence="10">Dimethylallyl diphosphate:tRNA dimethylallyltransferase</fullName>
        <shortName evidence="10">DMAPP:tRNA dimethylallyltransferase</shortName>
        <shortName evidence="10">DMATase</shortName>
    </alternativeName>
    <alternativeName>
        <fullName evidence="10">Isopentenyl-diphosphate:tRNA isopentenyltransferase</fullName>
        <shortName evidence="10">IPP transferase</shortName>
        <shortName evidence="10">IPPT</shortName>
        <shortName evidence="10">IPTase</shortName>
    </alternativeName>
</protein>
<keyword evidence="8 10" id="KW-0460">Magnesium</keyword>
<dbReference type="SUPFAM" id="SSF52540">
    <property type="entry name" value="P-loop containing nucleoside triphosphate hydrolases"/>
    <property type="match status" value="1"/>
</dbReference>
<evidence type="ECO:0000256" key="1">
    <source>
        <dbReference type="ARBA" id="ARBA00001946"/>
    </source>
</evidence>
<reference evidence="14 15" key="1">
    <citation type="journal article" date="2015" name="MBio">
        <title>Genome-Resolved Metagenomic Analysis Reveals Roles for Candidate Phyla and Other Microbial Community Members in Biogeochemical Transformations in Oil Reservoirs.</title>
        <authorList>
            <person name="Hu P."/>
            <person name="Tom L."/>
            <person name="Singh A."/>
            <person name="Thomas B.C."/>
            <person name="Baker B.J."/>
            <person name="Piceno Y.M."/>
            <person name="Andersen G.L."/>
            <person name="Banfield J.F."/>
        </authorList>
    </citation>
    <scope>NUCLEOTIDE SEQUENCE [LARGE SCALE GENOMIC DNA]</scope>
    <source>
        <strain evidence="14">46_26</strain>
    </source>
</reference>
<comment type="cofactor">
    <cofactor evidence="1 10">
        <name>Mg(2+)</name>
        <dbReference type="ChEBI" id="CHEBI:18420"/>
    </cofactor>
</comment>
<dbReference type="Pfam" id="PF01715">
    <property type="entry name" value="IPPT"/>
    <property type="match status" value="1"/>
</dbReference>
<comment type="catalytic activity">
    <reaction evidence="9 10 11">
        <text>adenosine(37) in tRNA + dimethylallyl diphosphate = N(6)-dimethylallyladenosine(37) in tRNA + diphosphate</text>
        <dbReference type="Rhea" id="RHEA:26482"/>
        <dbReference type="Rhea" id="RHEA-COMP:10162"/>
        <dbReference type="Rhea" id="RHEA-COMP:10375"/>
        <dbReference type="ChEBI" id="CHEBI:33019"/>
        <dbReference type="ChEBI" id="CHEBI:57623"/>
        <dbReference type="ChEBI" id="CHEBI:74411"/>
        <dbReference type="ChEBI" id="CHEBI:74415"/>
        <dbReference type="EC" id="2.5.1.75"/>
    </reaction>
</comment>
<comment type="similarity">
    <text evidence="3 10 13">Belongs to the IPP transferase family.</text>
</comment>
<proteinExistence type="inferred from homology"/>
<evidence type="ECO:0000256" key="3">
    <source>
        <dbReference type="ARBA" id="ARBA00005842"/>
    </source>
</evidence>
<keyword evidence="7 10" id="KW-0067">ATP-binding</keyword>
<name>A0A101ERB5_9THEM</name>
<evidence type="ECO:0000256" key="12">
    <source>
        <dbReference type="RuleBase" id="RU003784"/>
    </source>
</evidence>
<dbReference type="HAMAP" id="MF_00185">
    <property type="entry name" value="IPP_trans"/>
    <property type="match status" value="1"/>
</dbReference>
<organism evidence="14 15">
    <name type="scientific">Thermotoga petrophila</name>
    <dbReference type="NCBI Taxonomy" id="93929"/>
    <lineage>
        <taxon>Bacteria</taxon>
        <taxon>Thermotogati</taxon>
        <taxon>Thermotogota</taxon>
        <taxon>Thermotogae</taxon>
        <taxon>Thermotogales</taxon>
        <taxon>Thermotogaceae</taxon>
        <taxon>Thermotoga</taxon>
    </lineage>
</organism>
<dbReference type="InterPro" id="IPR027417">
    <property type="entry name" value="P-loop_NTPase"/>
</dbReference>
<evidence type="ECO:0000256" key="9">
    <source>
        <dbReference type="ARBA" id="ARBA00049563"/>
    </source>
</evidence>
<dbReference type="EMBL" id="LGFG01000023">
    <property type="protein sequence ID" value="KUK23459.1"/>
    <property type="molecule type" value="Genomic_DNA"/>
</dbReference>
<comment type="caution">
    <text evidence="14">The sequence shown here is derived from an EMBL/GenBank/DDBJ whole genome shotgun (WGS) entry which is preliminary data.</text>
</comment>
<dbReference type="InterPro" id="IPR018022">
    <property type="entry name" value="IPT"/>
</dbReference>
<dbReference type="AlphaFoldDB" id="A0A101ERB5"/>
<sequence>MKIAIVGGPTAVGKTDIMIEVCEEIGAEIISMDSRQIYRYMDIGTAKPTSEQRRRVPHHMIDIIDPDEYYNAFMYRKDSLRAMEDVLRRGKIPVYVGGTGLYADALVRGIFEGVPADENIRKELRELERKEPGILRKMLEEFDPEAATRIHPNDLKRTIRALEVYMKTGRRISELQKEAKGDDRFFIIVLTRERYELYERINKRVDKMIEMGLVDEVKRLLGMGYSKDLNSMKTIGYREVIDYLEGKYDLDKMVHLIKRNTRHFARRQIIWFKRYKEAVWYNLTFEDVGEVKEKLKKLIVENFSV</sequence>